<keyword evidence="1" id="KW-1133">Transmembrane helix</keyword>
<accession>A0A0F9SWJ1</accession>
<evidence type="ECO:0000256" key="1">
    <source>
        <dbReference type="SAM" id="Phobius"/>
    </source>
</evidence>
<name>A0A0F9SWJ1_9ZZZZ</name>
<evidence type="ECO:0000313" key="2">
    <source>
        <dbReference type="EMBL" id="KKN66997.1"/>
    </source>
</evidence>
<keyword evidence="1" id="KW-0812">Transmembrane</keyword>
<proteinExistence type="predicted"/>
<feature type="transmembrane region" description="Helical" evidence="1">
    <location>
        <begin position="31"/>
        <end position="52"/>
    </location>
</feature>
<dbReference type="AlphaFoldDB" id="A0A0F9SWJ1"/>
<gene>
    <name evidence="2" type="ORF">LCGC14_0465510</name>
</gene>
<sequence>MKEWMAMVVFIISMLMGLLSIDFGYQIDSELMLSVGAVILIFAGLFIGRWFYEEREEDV</sequence>
<comment type="caution">
    <text evidence="2">The sequence shown here is derived from an EMBL/GenBank/DDBJ whole genome shotgun (WGS) entry which is preliminary data.</text>
</comment>
<reference evidence="2" key="1">
    <citation type="journal article" date="2015" name="Nature">
        <title>Complex archaea that bridge the gap between prokaryotes and eukaryotes.</title>
        <authorList>
            <person name="Spang A."/>
            <person name="Saw J.H."/>
            <person name="Jorgensen S.L."/>
            <person name="Zaremba-Niedzwiedzka K."/>
            <person name="Martijn J."/>
            <person name="Lind A.E."/>
            <person name="van Eijk R."/>
            <person name="Schleper C."/>
            <person name="Guy L."/>
            <person name="Ettema T.J."/>
        </authorList>
    </citation>
    <scope>NUCLEOTIDE SEQUENCE</scope>
</reference>
<keyword evidence="1" id="KW-0472">Membrane</keyword>
<organism evidence="2">
    <name type="scientific">marine sediment metagenome</name>
    <dbReference type="NCBI Taxonomy" id="412755"/>
    <lineage>
        <taxon>unclassified sequences</taxon>
        <taxon>metagenomes</taxon>
        <taxon>ecological metagenomes</taxon>
    </lineage>
</organism>
<protein>
    <submittedName>
        <fullName evidence="2">Uncharacterized protein</fullName>
    </submittedName>
</protein>
<feature type="transmembrane region" description="Helical" evidence="1">
    <location>
        <begin position="7"/>
        <end position="25"/>
    </location>
</feature>
<dbReference type="EMBL" id="LAZR01000485">
    <property type="protein sequence ID" value="KKN66997.1"/>
    <property type="molecule type" value="Genomic_DNA"/>
</dbReference>